<dbReference type="GO" id="GO:0004662">
    <property type="term" value="F:CAAX-protein geranylgeranyltransferase activity"/>
    <property type="evidence" value="ECO:0007669"/>
    <property type="project" value="UniProtKB-EC"/>
</dbReference>
<gene>
    <name evidence="14" type="ORF">KIPB_011716</name>
</gene>
<dbReference type="PROSITE" id="PS51147">
    <property type="entry name" value="PFTA"/>
    <property type="match status" value="1"/>
</dbReference>
<name>A0A9K3D6H8_9EUKA</name>
<organism evidence="14 15">
    <name type="scientific">Kipferlia bialata</name>
    <dbReference type="NCBI Taxonomy" id="797122"/>
    <lineage>
        <taxon>Eukaryota</taxon>
        <taxon>Metamonada</taxon>
        <taxon>Carpediemonas-like organisms</taxon>
        <taxon>Kipferlia</taxon>
    </lineage>
</organism>
<comment type="caution">
    <text evidence="14">The sequence shown here is derived from an EMBL/GenBank/DDBJ whole genome shotgun (WGS) entry which is preliminary data.</text>
</comment>
<keyword evidence="8" id="KW-0460">Magnesium</keyword>
<dbReference type="InterPro" id="IPR002088">
    <property type="entry name" value="Prenyl_trans_a"/>
</dbReference>
<proteinExistence type="inferred from homology"/>
<evidence type="ECO:0000256" key="12">
    <source>
        <dbReference type="ARBA" id="ARBA00043086"/>
    </source>
</evidence>
<dbReference type="PANTHER" id="PTHR11129:SF1">
    <property type="entry name" value="PROTEIN FARNESYLTRANSFERASE_GERANYLGERANYLTRANSFERASE TYPE-1 SUBUNIT ALPHA"/>
    <property type="match status" value="1"/>
</dbReference>
<dbReference type="EMBL" id="BDIP01004885">
    <property type="protein sequence ID" value="GIQ89285.1"/>
    <property type="molecule type" value="Genomic_DNA"/>
</dbReference>
<dbReference type="AlphaFoldDB" id="A0A9K3D6H8"/>
<dbReference type="PANTHER" id="PTHR11129">
    <property type="entry name" value="PROTEIN FARNESYLTRANSFERASE ALPHA SUBUNIT/RAB GERANYLGERANYL TRANSFERASE ALPHA SUBUNIT"/>
    <property type="match status" value="1"/>
</dbReference>
<comment type="similarity">
    <text evidence="2">Belongs to the protein prenyltransferase subunit alpha family.</text>
</comment>
<dbReference type="GO" id="GO:0005965">
    <property type="term" value="C:protein farnesyltransferase complex"/>
    <property type="evidence" value="ECO:0007669"/>
    <property type="project" value="TreeGrafter"/>
</dbReference>
<protein>
    <recommendedName>
        <fullName evidence="9">Protein farnesyltransferase/geranylgeranyltransferase type-1 subunit alpha</fullName>
        <ecNumber evidence="4">2.5.1.58</ecNumber>
        <ecNumber evidence="3">2.5.1.59</ecNumber>
    </recommendedName>
    <alternativeName>
        <fullName evidence="12">CAAX farnesyltransferase subunit alpha</fullName>
    </alternativeName>
    <alternativeName>
        <fullName evidence="11">FTase-alpha</fullName>
    </alternativeName>
    <alternativeName>
        <fullName evidence="10">Ras proteins prenyltransferase subunit alpha</fullName>
    </alternativeName>
    <alternativeName>
        <fullName evidence="13">Type I protein geranyl-geranyltransferase subunit alpha</fullName>
    </alternativeName>
</protein>
<dbReference type="GO" id="GO:0004660">
    <property type="term" value="F:protein farnesyltransferase activity"/>
    <property type="evidence" value="ECO:0007669"/>
    <property type="project" value="UniProtKB-EC"/>
</dbReference>
<evidence type="ECO:0000256" key="8">
    <source>
        <dbReference type="ARBA" id="ARBA00022842"/>
    </source>
</evidence>
<dbReference type="Proteomes" id="UP000265618">
    <property type="component" value="Unassembled WGS sequence"/>
</dbReference>
<evidence type="ECO:0000256" key="6">
    <source>
        <dbReference type="ARBA" id="ARBA00022679"/>
    </source>
</evidence>
<keyword evidence="15" id="KW-1185">Reference proteome</keyword>
<feature type="non-terminal residue" evidence="14">
    <location>
        <position position="1"/>
    </location>
</feature>
<evidence type="ECO:0000256" key="4">
    <source>
        <dbReference type="ARBA" id="ARBA00012702"/>
    </source>
</evidence>
<dbReference type="Pfam" id="PF01239">
    <property type="entry name" value="PPTA"/>
    <property type="match status" value="2"/>
</dbReference>
<evidence type="ECO:0000313" key="14">
    <source>
        <dbReference type="EMBL" id="GIQ89285.1"/>
    </source>
</evidence>
<dbReference type="Gene3D" id="1.25.40.120">
    <property type="entry name" value="Protein prenylyltransferase"/>
    <property type="match status" value="1"/>
</dbReference>
<evidence type="ECO:0000256" key="7">
    <source>
        <dbReference type="ARBA" id="ARBA00022737"/>
    </source>
</evidence>
<dbReference type="EC" id="2.5.1.59" evidence="3"/>
<evidence type="ECO:0000256" key="5">
    <source>
        <dbReference type="ARBA" id="ARBA00022602"/>
    </source>
</evidence>
<keyword evidence="6" id="KW-0808">Transferase</keyword>
<reference evidence="14 15" key="1">
    <citation type="journal article" date="2018" name="PLoS ONE">
        <title>The draft genome of Kipferlia bialata reveals reductive genome evolution in fornicate parasites.</title>
        <authorList>
            <person name="Tanifuji G."/>
            <person name="Takabayashi S."/>
            <person name="Kume K."/>
            <person name="Takagi M."/>
            <person name="Nakayama T."/>
            <person name="Kamikawa R."/>
            <person name="Inagaki Y."/>
            <person name="Hashimoto T."/>
        </authorList>
    </citation>
    <scope>NUCLEOTIDE SEQUENCE [LARGE SCALE GENOMIC DNA]</scope>
    <source>
        <strain evidence="14">NY0173</strain>
    </source>
</reference>
<dbReference type="OrthoDB" id="272289at2759"/>
<evidence type="ECO:0000256" key="3">
    <source>
        <dbReference type="ARBA" id="ARBA00012700"/>
    </source>
</evidence>
<dbReference type="SUPFAM" id="SSF48439">
    <property type="entry name" value="Protein prenylyltransferase"/>
    <property type="match status" value="1"/>
</dbReference>
<evidence type="ECO:0000256" key="9">
    <source>
        <dbReference type="ARBA" id="ARBA00040965"/>
    </source>
</evidence>
<evidence type="ECO:0000256" key="2">
    <source>
        <dbReference type="ARBA" id="ARBA00006734"/>
    </source>
</evidence>
<accession>A0A9K3D6H8</accession>
<evidence type="ECO:0000313" key="15">
    <source>
        <dbReference type="Proteomes" id="UP000265618"/>
    </source>
</evidence>
<dbReference type="EC" id="2.5.1.58" evidence="4"/>
<evidence type="ECO:0000256" key="11">
    <source>
        <dbReference type="ARBA" id="ARBA00042436"/>
    </source>
</evidence>
<keyword evidence="7" id="KW-0677">Repeat</keyword>
<comment type="cofactor">
    <cofactor evidence="1">
        <name>Mg(2+)</name>
        <dbReference type="ChEBI" id="CHEBI:18420"/>
    </cofactor>
</comment>
<sequence length="183" mass="19790">LIALDVRNNSAWSYRRMLTKRTGRALSGEMAVCHAAVSKAPNNESSWNYAMALVDLWGQREREREAESKTGTAVSRLVSELPQVAVLVKEFTGVSLPVEGEAAAVDEDDDECMLVSFAVSLCIDVLEVCAGIEGADGVGMGALRTLAGGAVKACKGAAEVDSIRCRYWTYEADRLQQRFGLIE</sequence>
<evidence type="ECO:0000256" key="1">
    <source>
        <dbReference type="ARBA" id="ARBA00001946"/>
    </source>
</evidence>
<evidence type="ECO:0000256" key="13">
    <source>
        <dbReference type="ARBA" id="ARBA00043219"/>
    </source>
</evidence>
<evidence type="ECO:0000256" key="10">
    <source>
        <dbReference type="ARBA" id="ARBA00041392"/>
    </source>
</evidence>
<dbReference type="GO" id="GO:0005953">
    <property type="term" value="C:CAAX-protein geranylgeranyltransferase complex"/>
    <property type="evidence" value="ECO:0007669"/>
    <property type="project" value="TreeGrafter"/>
</dbReference>
<keyword evidence="5" id="KW-0637">Prenyltransferase</keyword>